<dbReference type="AlphaFoldDB" id="A0A7W8HKT0"/>
<dbReference type="Proteomes" id="UP000532440">
    <property type="component" value="Unassembled WGS sequence"/>
</dbReference>
<dbReference type="EMBL" id="JACHGB010000011">
    <property type="protein sequence ID" value="MBB5273924.1"/>
    <property type="molecule type" value="Genomic_DNA"/>
</dbReference>
<feature type="domain" description="Toprim" evidence="1">
    <location>
        <begin position="218"/>
        <end position="308"/>
    </location>
</feature>
<dbReference type="Pfam" id="PF13362">
    <property type="entry name" value="Toprim_3"/>
    <property type="match status" value="1"/>
</dbReference>
<keyword evidence="4" id="KW-1185">Reference proteome</keyword>
<accession>A0A7W8HKT0</accession>
<gene>
    <name evidence="3" type="ORF">HNQ70_003958</name>
</gene>
<dbReference type="Pfam" id="PF23639">
    <property type="entry name" value="DUF7146"/>
    <property type="match status" value="1"/>
</dbReference>
<evidence type="ECO:0000313" key="3">
    <source>
        <dbReference type="EMBL" id="MBB5273924.1"/>
    </source>
</evidence>
<evidence type="ECO:0000259" key="2">
    <source>
        <dbReference type="Pfam" id="PF23639"/>
    </source>
</evidence>
<evidence type="ECO:0000259" key="1">
    <source>
        <dbReference type="Pfam" id="PF13362"/>
    </source>
</evidence>
<reference evidence="3 4" key="1">
    <citation type="submission" date="2020-08" db="EMBL/GenBank/DDBJ databases">
        <title>Genomic Encyclopedia of Type Strains, Phase IV (KMG-IV): sequencing the most valuable type-strain genomes for metagenomic binning, comparative biology and taxonomic classification.</title>
        <authorList>
            <person name="Goeker M."/>
        </authorList>
    </citation>
    <scope>NUCLEOTIDE SEQUENCE [LARGE SCALE GENOMIC DNA]</scope>
    <source>
        <strain evidence="3 4">DSM 29781</strain>
    </source>
</reference>
<dbReference type="RefSeq" id="WP_183970787.1">
    <property type="nucleotide sequence ID" value="NZ_JACHGB010000011.1"/>
</dbReference>
<dbReference type="InterPro" id="IPR055570">
    <property type="entry name" value="DUF7146"/>
</dbReference>
<sequence>MGNAADDFQTVILAALGGRGPRQIERGRLQRFSTSSRAHDKAGWCYLFEDGLAGVFGDFRSGMSKVWTARRRDLMTPAERNELTRRLEQVAAQRVAEKRQRREVNARRNAALWAKTVPVSQGDPVSLYLRRRGLVGPVPEHLRLHPRLTYWDGGDRGTWPAMVAPLVAPDGRVLALHRTYLTTDGCKAPVPTVKKLTGAAGPLAGACIPLHDAQQGVIGIAEGIETAQAAHLASGLPTVAAYCAGNLAAYTWPAGVRRIVVFADADQAGAAAAQSLKARALRAGLSVALMTPRTPGADWCDVWAQRGAAIVAASEVAA</sequence>
<protein>
    <submittedName>
        <fullName evidence="3">Phage/plasmid primase-like uncharacterized protein</fullName>
    </submittedName>
</protein>
<evidence type="ECO:0000313" key="4">
    <source>
        <dbReference type="Proteomes" id="UP000532440"/>
    </source>
</evidence>
<organism evidence="3 4">
    <name type="scientific">Quisquiliibacterium transsilvanicum</name>
    <dbReference type="NCBI Taxonomy" id="1549638"/>
    <lineage>
        <taxon>Bacteria</taxon>
        <taxon>Pseudomonadati</taxon>
        <taxon>Pseudomonadota</taxon>
        <taxon>Betaproteobacteria</taxon>
        <taxon>Burkholderiales</taxon>
        <taxon>Burkholderiaceae</taxon>
        <taxon>Quisquiliibacterium</taxon>
    </lineage>
</organism>
<dbReference type="Gene3D" id="3.40.1360.10">
    <property type="match status" value="1"/>
</dbReference>
<comment type="caution">
    <text evidence="3">The sequence shown here is derived from an EMBL/GenBank/DDBJ whole genome shotgun (WGS) entry which is preliminary data.</text>
</comment>
<proteinExistence type="predicted"/>
<name>A0A7W8HKT0_9BURK</name>
<dbReference type="InterPro" id="IPR006171">
    <property type="entry name" value="TOPRIM_dom"/>
</dbReference>
<feature type="domain" description="DUF7146" evidence="2">
    <location>
        <begin position="106"/>
        <end position="201"/>
    </location>
</feature>